<comment type="caution">
    <text evidence="1">The sequence shown here is derived from an EMBL/GenBank/DDBJ whole genome shotgun (WGS) entry which is preliminary data.</text>
</comment>
<evidence type="ECO:0000313" key="2">
    <source>
        <dbReference type="Proteomes" id="UP000005323"/>
    </source>
</evidence>
<dbReference type="Proteomes" id="UP000005323">
    <property type="component" value="Unassembled WGS sequence"/>
</dbReference>
<protein>
    <submittedName>
        <fullName evidence="1">Uncharacterized protein</fullName>
    </submittedName>
</protein>
<dbReference type="EMBL" id="AKOV01000001">
    <property type="protein sequence ID" value="EJB76504.1"/>
    <property type="molecule type" value="Genomic_DNA"/>
</dbReference>
<proteinExistence type="predicted"/>
<organism evidence="1 2">
    <name type="scientific">Helicobacter pylori Hp A-26</name>
    <dbReference type="NCBI Taxonomy" id="992056"/>
    <lineage>
        <taxon>Bacteria</taxon>
        <taxon>Pseudomonadati</taxon>
        <taxon>Campylobacterota</taxon>
        <taxon>Epsilonproteobacteria</taxon>
        <taxon>Campylobacterales</taxon>
        <taxon>Helicobacteraceae</taxon>
        <taxon>Helicobacter</taxon>
    </lineage>
</organism>
<sequence length="44" mass="5039">MAKHKNYEILNLIGYALAKFDNDFIKEFGFSTKNAFLNIVSKLA</sequence>
<reference evidence="1 2" key="1">
    <citation type="journal article" date="2013" name="Pathog. Dis.">
        <title>Genome sequences of 65 Helicobacter pylori strains isolated from asymptomatic individuals and patients with gastric cancer, peptic ulcer disease, or gastritis.</title>
        <authorList>
            <person name="Blanchard T.G."/>
            <person name="Czinn S.J."/>
            <person name="Correa P."/>
            <person name="Nakazawa T."/>
            <person name="Keelan M."/>
            <person name="Morningstar L."/>
            <person name="Santana-Cruz I."/>
            <person name="Maroo A."/>
            <person name="McCracken C."/>
            <person name="Shefchek K."/>
            <person name="Daugherty S."/>
            <person name="Song Y."/>
            <person name="Fraser C.M."/>
            <person name="Fricke W.F."/>
        </authorList>
    </citation>
    <scope>NUCLEOTIDE SEQUENCE [LARGE SCALE GENOMIC DNA]</scope>
    <source>
        <strain evidence="1 2">Hp A-26</strain>
    </source>
</reference>
<dbReference type="AlphaFoldDB" id="I9U7L3"/>
<dbReference type="PATRIC" id="fig|992056.3.peg.386"/>
<gene>
    <name evidence="1" type="ORF">HPHPA26_0392</name>
</gene>
<evidence type="ECO:0000313" key="1">
    <source>
        <dbReference type="EMBL" id="EJB76504.1"/>
    </source>
</evidence>
<accession>I9U7L3</accession>
<name>I9U7L3_HELPX</name>